<keyword evidence="3" id="KW-1185">Reference proteome</keyword>
<gene>
    <name evidence="2" type="ORF">A7L45_05290</name>
</gene>
<dbReference type="InterPro" id="IPR013022">
    <property type="entry name" value="Xyl_isomerase-like_TIM-brl"/>
</dbReference>
<dbReference type="Gene3D" id="3.20.20.150">
    <property type="entry name" value="Divalent-metal-dependent TIM barrel enzymes"/>
    <property type="match status" value="1"/>
</dbReference>
<name>A0A1J0GDU3_9CLOT</name>
<sequence length="278" mass="31300">MIIGGRAHDFGKLPVAQLAAKVSKQGYSYIQLALSKAIYGIDCSLGKLSPGLGNYIRDSFKKENVQIAVLGCYINGIHPDIQKRRADIDRFKEHIRFARDFGCSIVGTETGTLKVDGLSDYDNESESAFETLIESLKEITCEAEKFGVIVGIEGGKNEVVSTPQRMRRVLDLIPSNNLQVIYDPTNYISILNFKDQNDLIKDAFNLFGDRMVVLHAKDFVVCNDKINIVAAGMGNLNYELILKQLKKRKPFINILLEDIKEVDMDRSIKFIEQLYNRV</sequence>
<organism evidence="2 3">
    <name type="scientific">Clostridium estertheticum subsp. estertheticum</name>
    <dbReference type="NCBI Taxonomy" id="1552"/>
    <lineage>
        <taxon>Bacteria</taxon>
        <taxon>Bacillati</taxon>
        <taxon>Bacillota</taxon>
        <taxon>Clostridia</taxon>
        <taxon>Eubacteriales</taxon>
        <taxon>Clostridiaceae</taxon>
        <taxon>Clostridium</taxon>
    </lineage>
</organism>
<dbReference type="Proteomes" id="UP000182569">
    <property type="component" value="Chromosome"/>
</dbReference>
<keyword evidence="2" id="KW-0255">Endonuclease</keyword>
<dbReference type="Pfam" id="PF01261">
    <property type="entry name" value="AP_endonuc_2"/>
    <property type="match status" value="1"/>
</dbReference>
<evidence type="ECO:0000259" key="1">
    <source>
        <dbReference type="Pfam" id="PF01261"/>
    </source>
</evidence>
<evidence type="ECO:0000313" key="3">
    <source>
        <dbReference type="Proteomes" id="UP000182569"/>
    </source>
</evidence>
<dbReference type="RefSeq" id="WP_071611814.1">
    <property type="nucleotide sequence ID" value="NZ_CP015756.1"/>
</dbReference>
<protein>
    <submittedName>
        <fullName evidence="2">AP endonuclease</fullName>
    </submittedName>
</protein>
<evidence type="ECO:0000313" key="2">
    <source>
        <dbReference type="EMBL" id="APC39521.1"/>
    </source>
</evidence>
<dbReference type="SUPFAM" id="SSF51658">
    <property type="entry name" value="Xylose isomerase-like"/>
    <property type="match status" value="1"/>
</dbReference>
<dbReference type="EMBL" id="CP015756">
    <property type="protein sequence ID" value="APC39521.1"/>
    <property type="molecule type" value="Genomic_DNA"/>
</dbReference>
<dbReference type="STRING" id="1552.A7L45_05290"/>
<keyword evidence="2" id="KW-0540">Nuclease</keyword>
<reference evidence="3" key="1">
    <citation type="journal article" date="2016" name="Front. Microbiol.">
        <title>Complete Genome Sequence of Clostridium estertheticum DSM 8809, a Microbe Identified in Spoiled Vacuum Packed Beef.</title>
        <authorList>
            <person name="Yu Z."/>
            <person name="Gunn L."/>
            <person name="Brennan E."/>
            <person name="Reid R."/>
            <person name="Wall P.G."/>
            <person name="Gaora O.P."/>
            <person name="Hurley D."/>
            <person name="Bolton D."/>
            <person name="Fanning S."/>
        </authorList>
    </citation>
    <scope>NUCLEOTIDE SEQUENCE [LARGE SCALE GENOMIC DNA]</scope>
    <source>
        <strain evidence="3">DSM 8809</strain>
    </source>
</reference>
<dbReference type="PANTHER" id="PTHR12110:SF21">
    <property type="entry name" value="XYLOSE ISOMERASE-LIKE TIM BARREL DOMAIN-CONTAINING PROTEIN"/>
    <property type="match status" value="1"/>
</dbReference>
<dbReference type="GO" id="GO:0004519">
    <property type="term" value="F:endonuclease activity"/>
    <property type="evidence" value="ECO:0007669"/>
    <property type="project" value="UniProtKB-KW"/>
</dbReference>
<dbReference type="AlphaFoldDB" id="A0A1J0GDU3"/>
<feature type="domain" description="Xylose isomerase-like TIM barrel" evidence="1">
    <location>
        <begin position="21"/>
        <end position="272"/>
    </location>
</feature>
<dbReference type="KEGG" id="ceu:A7L45_05290"/>
<dbReference type="PANTHER" id="PTHR12110">
    <property type="entry name" value="HYDROXYPYRUVATE ISOMERASE"/>
    <property type="match status" value="1"/>
</dbReference>
<dbReference type="InterPro" id="IPR050312">
    <property type="entry name" value="IolE/XylAMocC-like"/>
</dbReference>
<proteinExistence type="predicted"/>
<keyword evidence="2" id="KW-0378">Hydrolase</keyword>
<accession>A0A1J0GDU3</accession>
<dbReference type="InterPro" id="IPR036237">
    <property type="entry name" value="Xyl_isomerase-like_sf"/>
</dbReference>